<evidence type="ECO:0000313" key="1">
    <source>
        <dbReference type="EMBL" id="MWK56658.1"/>
    </source>
</evidence>
<sequence length="158" mass="16304">MPNEHRPRPRPHRAVVLALAVMALGLGGCSTHTPEKKQGQILAEALAKTPNPTQARELVTVTIPSHGALADQLAIASGGGANATQLAALLSQVARSSTPRVLVIGGAPALDAAVMQGALKGQRLEGLQVIFAGLPEQEADIATLVRAAGARFDFVSRQ</sequence>
<proteinExistence type="predicted"/>
<dbReference type="RefSeq" id="WP_160480872.1">
    <property type="nucleotide sequence ID" value="NZ_WTFN01000023.1"/>
</dbReference>
<accession>A0A7X3KV61</accession>
<dbReference type="EMBL" id="WTFN01000023">
    <property type="protein sequence ID" value="MWK56658.1"/>
    <property type="molecule type" value="Genomic_DNA"/>
</dbReference>
<reference evidence="1 2" key="1">
    <citation type="submission" date="2019-12" db="EMBL/GenBank/DDBJ databases">
        <title>Draft genome sequence of Pseudomonas otitidis recovered from a chicken carcass.</title>
        <authorList>
            <person name="Vieira T.R."/>
            <person name="Oliviera E.F.C."/>
            <person name="Silva N.M.V."/>
            <person name="Sambrano G.E."/>
            <person name="Cibulski S.P."/>
            <person name="Cardoso M.R.I."/>
        </authorList>
    </citation>
    <scope>NUCLEOTIDE SEQUENCE [LARGE SCALE GENOMIC DNA]</scope>
    <source>
        <strain evidence="1 2">25_K</strain>
    </source>
</reference>
<organism evidence="1 2">
    <name type="scientific">Metapseudomonas otitidis</name>
    <dbReference type="NCBI Taxonomy" id="319939"/>
    <lineage>
        <taxon>Bacteria</taxon>
        <taxon>Pseudomonadati</taxon>
        <taxon>Pseudomonadota</taxon>
        <taxon>Gammaproteobacteria</taxon>
        <taxon>Pseudomonadales</taxon>
        <taxon>Pseudomonadaceae</taxon>
        <taxon>Metapseudomonas</taxon>
    </lineage>
</organism>
<protein>
    <recommendedName>
        <fullName evidence="3">Lipoprotein</fullName>
    </recommendedName>
</protein>
<dbReference type="Proteomes" id="UP000461288">
    <property type="component" value="Unassembled WGS sequence"/>
</dbReference>
<dbReference type="PROSITE" id="PS51257">
    <property type="entry name" value="PROKAR_LIPOPROTEIN"/>
    <property type="match status" value="1"/>
</dbReference>
<name>A0A7X3KV61_9GAMM</name>
<dbReference type="AlphaFoldDB" id="A0A7X3KV61"/>
<evidence type="ECO:0000313" key="2">
    <source>
        <dbReference type="Proteomes" id="UP000461288"/>
    </source>
</evidence>
<evidence type="ECO:0008006" key="3">
    <source>
        <dbReference type="Google" id="ProtNLM"/>
    </source>
</evidence>
<gene>
    <name evidence="1" type="ORF">GO594_11780</name>
</gene>
<comment type="caution">
    <text evidence="1">The sequence shown here is derived from an EMBL/GenBank/DDBJ whole genome shotgun (WGS) entry which is preliminary data.</text>
</comment>